<evidence type="ECO:0000313" key="3">
    <source>
        <dbReference type="Proteomes" id="UP000709672"/>
    </source>
</evidence>
<gene>
    <name evidence="2" type="ORF">HYV66_01410</name>
</gene>
<dbReference type="SUPFAM" id="SSF54523">
    <property type="entry name" value="Pili subunits"/>
    <property type="match status" value="1"/>
</dbReference>
<keyword evidence="1" id="KW-0812">Transmembrane</keyword>
<protein>
    <submittedName>
        <fullName evidence="2">Type II secretion system protein</fullName>
    </submittedName>
</protein>
<feature type="transmembrane region" description="Helical" evidence="1">
    <location>
        <begin position="24"/>
        <end position="45"/>
    </location>
</feature>
<proteinExistence type="predicted"/>
<dbReference type="EMBL" id="JACPHQ010000016">
    <property type="protein sequence ID" value="MBI2465872.1"/>
    <property type="molecule type" value="Genomic_DNA"/>
</dbReference>
<dbReference type="Proteomes" id="UP000709672">
    <property type="component" value="Unassembled WGS sequence"/>
</dbReference>
<dbReference type="InterPro" id="IPR012902">
    <property type="entry name" value="N_methyl_site"/>
</dbReference>
<keyword evidence="1" id="KW-1133">Transmembrane helix</keyword>
<name>A0A932DSB0_9BACT</name>
<dbReference type="AlphaFoldDB" id="A0A932DSB0"/>
<keyword evidence="1" id="KW-0472">Membrane</keyword>
<dbReference type="PROSITE" id="PS00409">
    <property type="entry name" value="PROKAR_NTER_METHYL"/>
    <property type="match status" value="1"/>
</dbReference>
<sequence length="197" mass="21740">MTNHKLQINPKQTSNLKTISCSGFTLVEMIVIISIIGFMSVTLLSNQNKSSDRRKLMLETRRLSQDFRKVQNFAMSSTTYDCSGSAKAVPFGIILDTDVTDRYLIVADCDNNKIYNAGSDPIISTVVFNSVKLDLLNPKKAGSNTLEVFFVPPLPSTAINEDESNTASATIRLKSLRDNSLKLIIFINSKGVINAQQ</sequence>
<reference evidence="2" key="1">
    <citation type="submission" date="2020-07" db="EMBL/GenBank/DDBJ databases">
        <title>Huge and variable diversity of episymbiotic CPR bacteria and DPANN archaea in groundwater ecosystems.</title>
        <authorList>
            <person name="He C.Y."/>
            <person name="Keren R."/>
            <person name="Whittaker M."/>
            <person name="Farag I.F."/>
            <person name="Doudna J."/>
            <person name="Cate J.H.D."/>
            <person name="Banfield J.F."/>
        </authorList>
    </citation>
    <scope>NUCLEOTIDE SEQUENCE</scope>
    <source>
        <strain evidence="2">NC_groundwater_418_Ag_B-0.1um_45_10</strain>
    </source>
</reference>
<evidence type="ECO:0000256" key="1">
    <source>
        <dbReference type="SAM" id="Phobius"/>
    </source>
</evidence>
<evidence type="ECO:0000313" key="2">
    <source>
        <dbReference type="EMBL" id="MBI2465872.1"/>
    </source>
</evidence>
<comment type="caution">
    <text evidence="2">The sequence shown here is derived from an EMBL/GenBank/DDBJ whole genome shotgun (WGS) entry which is preliminary data.</text>
</comment>
<organism evidence="2 3">
    <name type="scientific">Candidatus Sungiibacteriota bacterium</name>
    <dbReference type="NCBI Taxonomy" id="2750080"/>
    <lineage>
        <taxon>Bacteria</taxon>
        <taxon>Candidatus Sungiibacteriota</taxon>
    </lineage>
</organism>
<dbReference type="InterPro" id="IPR045584">
    <property type="entry name" value="Pilin-like"/>
</dbReference>
<accession>A0A932DSB0</accession>